<protein>
    <submittedName>
        <fullName evidence="1">Uncharacterized protein</fullName>
    </submittedName>
</protein>
<dbReference type="AlphaFoldDB" id="A0A6C0BUL2"/>
<organism evidence="1">
    <name type="scientific">viral metagenome</name>
    <dbReference type="NCBI Taxonomy" id="1070528"/>
    <lineage>
        <taxon>unclassified sequences</taxon>
        <taxon>metagenomes</taxon>
        <taxon>organismal metagenomes</taxon>
    </lineage>
</organism>
<reference evidence="1" key="1">
    <citation type="journal article" date="2020" name="Nature">
        <title>Giant virus diversity and host interactions through global metagenomics.</title>
        <authorList>
            <person name="Schulz F."/>
            <person name="Roux S."/>
            <person name="Paez-Espino D."/>
            <person name="Jungbluth S."/>
            <person name="Walsh D.A."/>
            <person name="Denef V.J."/>
            <person name="McMahon K.D."/>
            <person name="Konstantinidis K.T."/>
            <person name="Eloe-Fadrosh E.A."/>
            <person name="Kyrpides N.C."/>
            <person name="Woyke T."/>
        </authorList>
    </citation>
    <scope>NUCLEOTIDE SEQUENCE</scope>
    <source>
        <strain evidence="1">GVMAG-M-3300018428-35</strain>
    </source>
</reference>
<name>A0A6C0BUL2_9ZZZZ</name>
<dbReference type="EMBL" id="MN739246">
    <property type="protein sequence ID" value="QHS95264.1"/>
    <property type="molecule type" value="Genomic_DNA"/>
</dbReference>
<sequence>MNFFENVDPFSKKNIMDSFLKLIKNKDKQFLIQIQILLEKRLIELNLNNDI</sequence>
<proteinExistence type="predicted"/>
<evidence type="ECO:0000313" key="1">
    <source>
        <dbReference type="EMBL" id="QHS95264.1"/>
    </source>
</evidence>
<accession>A0A6C0BUL2</accession>